<dbReference type="SUPFAM" id="SSF54570">
    <property type="entry name" value="Ribosomal protein S19"/>
    <property type="match status" value="1"/>
</dbReference>
<dbReference type="GO" id="GO:0022627">
    <property type="term" value="C:cytosolic small ribosomal subunit"/>
    <property type="evidence" value="ECO:0007669"/>
    <property type="project" value="TreeGrafter"/>
</dbReference>
<dbReference type="PANTHER" id="PTHR11880:SF2">
    <property type="entry name" value="SMALL RIBOSOMAL SUBUNIT PROTEIN US19"/>
    <property type="match status" value="1"/>
</dbReference>
<dbReference type="AlphaFoldDB" id="G5BC46"/>
<dbReference type="Proteomes" id="UP000006813">
    <property type="component" value="Unassembled WGS sequence"/>
</dbReference>
<protein>
    <recommendedName>
        <fullName evidence="4">40S ribosomal protein S15</fullName>
    </recommendedName>
</protein>
<comment type="similarity">
    <text evidence="1">Belongs to the universal ribosomal protein uS19 family.</text>
</comment>
<dbReference type="Gene3D" id="3.30.860.10">
    <property type="entry name" value="30s Ribosomal Protein S19, Chain A"/>
    <property type="match status" value="1"/>
</dbReference>
<dbReference type="EMBL" id="JH169459">
    <property type="protein sequence ID" value="EHB06857.1"/>
    <property type="molecule type" value="Genomic_DNA"/>
</dbReference>
<feature type="non-terminal residue" evidence="6">
    <location>
        <position position="113"/>
    </location>
</feature>
<evidence type="ECO:0000256" key="3">
    <source>
        <dbReference type="ARBA" id="ARBA00023274"/>
    </source>
</evidence>
<dbReference type="GO" id="GO:0003735">
    <property type="term" value="F:structural constituent of ribosome"/>
    <property type="evidence" value="ECO:0007669"/>
    <property type="project" value="InterPro"/>
</dbReference>
<evidence type="ECO:0000256" key="4">
    <source>
        <dbReference type="ARBA" id="ARBA00035469"/>
    </source>
</evidence>
<feature type="non-terminal residue" evidence="6">
    <location>
        <position position="1"/>
    </location>
</feature>
<reference evidence="6 7" key="1">
    <citation type="journal article" date="2011" name="Nature">
        <title>Genome sequencing reveals insights into physiology and longevity of the naked mole rat.</title>
        <authorList>
            <person name="Kim E.B."/>
            <person name="Fang X."/>
            <person name="Fushan A.A."/>
            <person name="Huang Z."/>
            <person name="Lobanov A.V."/>
            <person name="Han L."/>
            <person name="Marino S.M."/>
            <person name="Sun X."/>
            <person name="Turanov A.A."/>
            <person name="Yang P."/>
            <person name="Yim S.H."/>
            <person name="Zhao X."/>
            <person name="Kasaikina M.V."/>
            <person name="Stoletzki N."/>
            <person name="Peng C."/>
            <person name="Polak P."/>
            <person name="Xiong Z."/>
            <person name="Kiezun A."/>
            <person name="Zhu Y."/>
            <person name="Chen Y."/>
            <person name="Kryukov G.V."/>
            <person name="Zhang Q."/>
            <person name="Peshkin L."/>
            <person name="Yang L."/>
            <person name="Bronson R.T."/>
            <person name="Buffenstein R."/>
            <person name="Wang B."/>
            <person name="Han C."/>
            <person name="Li Q."/>
            <person name="Chen L."/>
            <person name="Zhao W."/>
            <person name="Sunyaev S.R."/>
            <person name="Park T.J."/>
            <person name="Zhang G."/>
            <person name="Wang J."/>
            <person name="Gladyshev V.N."/>
        </authorList>
    </citation>
    <scope>NUCLEOTIDE SEQUENCE [LARGE SCALE GENOMIC DNA]</scope>
</reference>
<accession>G5BC46</accession>
<feature type="region of interest" description="Disordered" evidence="5">
    <location>
        <begin position="58"/>
        <end position="80"/>
    </location>
</feature>
<dbReference type="InterPro" id="IPR023575">
    <property type="entry name" value="Ribosomal_uS19_SF"/>
</dbReference>
<sequence length="113" mass="12599">RAARRAEAAQPRWQVTLCGSVRTAKNPASPLQKTRALGMHLRDRIILRGDGGRSLQRVYSNKTSRPEFDPGYQKQKQKPEMIGHDLGELSITHKPGKHSRPGIRAAASSFFDP</sequence>
<dbReference type="PANTHER" id="PTHR11880">
    <property type="entry name" value="RIBOSOMAL PROTEIN S19P FAMILY MEMBER"/>
    <property type="match status" value="1"/>
</dbReference>
<dbReference type="InterPro" id="IPR002222">
    <property type="entry name" value="Ribosomal_uS19"/>
</dbReference>
<evidence type="ECO:0000313" key="7">
    <source>
        <dbReference type="Proteomes" id="UP000006813"/>
    </source>
</evidence>
<dbReference type="STRING" id="10181.G5BC46"/>
<proteinExistence type="inferred from homology"/>
<evidence type="ECO:0000313" key="6">
    <source>
        <dbReference type="EMBL" id="EHB06857.1"/>
    </source>
</evidence>
<name>G5BC46_HETGA</name>
<dbReference type="GO" id="GO:0000028">
    <property type="term" value="P:ribosomal small subunit assembly"/>
    <property type="evidence" value="ECO:0007669"/>
    <property type="project" value="TreeGrafter"/>
</dbReference>
<dbReference type="InParanoid" id="G5BC46"/>
<keyword evidence="3" id="KW-0687">Ribonucleoprotein</keyword>
<gene>
    <name evidence="6" type="ORF">GW7_09933</name>
</gene>
<evidence type="ECO:0000256" key="5">
    <source>
        <dbReference type="SAM" id="MobiDB-lite"/>
    </source>
</evidence>
<keyword evidence="2 6" id="KW-0689">Ribosomal protein</keyword>
<evidence type="ECO:0000256" key="1">
    <source>
        <dbReference type="ARBA" id="ARBA00007345"/>
    </source>
</evidence>
<feature type="region of interest" description="Disordered" evidence="5">
    <location>
        <begin position="92"/>
        <end position="113"/>
    </location>
</feature>
<organism evidence="6 7">
    <name type="scientific">Heterocephalus glaber</name>
    <name type="common">Naked mole rat</name>
    <dbReference type="NCBI Taxonomy" id="10181"/>
    <lineage>
        <taxon>Eukaryota</taxon>
        <taxon>Metazoa</taxon>
        <taxon>Chordata</taxon>
        <taxon>Craniata</taxon>
        <taxon>Vertebrata</taxon>
        <taxon>Euteleostomi</taxon>
        <taxon>Mammalia</taxon>
        <taxon>Eutheria</taxon>
        <taxon>Euarchontoglires</taxon>
        <taxon>Glires</taxon>
        <taxon>Rodentia</taxon>
        <taxon>Hystricomorpha</taxon>
        <taxon>Bathyergidae</taxon>
        <taxon>Heterocephalus</taxon>
    </lineage>
</organism>
<dbReference type="GO" id="GO:0006412">
    <property type="term" value="P:translation"/>
    <property type="evidence" value="ECO:0007669"/>
    <property type="project" value="InterPro"/>
</dbReference>
<evidence type="ECO:0000256" key="2">
    <source>
        <dbReference type="ARBA" id="ARBA00022980"/>
    </source>
</evidence>